<dbReference type="InterPro" id="IPR020234">
    <property type="entry name" value="Mite_allergen_group-7"/>
</dbReference>
<dbReference type="OrthoDB" id="6419576at2759"/>
<dbReference type="InterPro" id="IPR038602">
    <property type="entry name" value="Mite_allergen_7_sf"/>
</dbReference>
<evidence type="ECO:0000313" key="3">
    <source>
        <dbReference type="RefSeq" id="XP_035430681.2"/>
    </source>
</evidence>
<proteinExistence type="predicted"/>
<sequence>MNKKYIALALAFLVAAADANSINLKSQPTPNLLEDGRDWGDLGQSATVNEYVDNTIDMLVPLIVKHGLDPMDLPEVVEGFEVRPLLVTYSAWLKIYDGYMTGLVNVSRSGDQEVHYFAKMLRVRVKLQFRDLEFIYKYLVKVMNIGPTGGIIGSLNRFVVIVDILLDFNNDEIQLQQFRLTDIGRLRVRLTGNILTDWLINPVINTFLRIFDTIIIKVVEINIRNAVQSEIDSINASVKDVVRELEAMNP</sequence>
<feature type="signal peptide" evidence="1">
    <location>
        <begin position="1"/>
        <end position="19"/>
    </location>
</feature>
<dbReference type="Gene3D" id="3.15.10.50">
    <property type="match status" value="1"/>
</dbReference>
<evidence type="ECO:0000313" key="2">
    <source>
        <dbReference type="Proteomes" id="UP000829999"/>
    </source>
</evidence>
<protein>
    <submittedName>
        <fullName evidence="3">Uncharacterized protein LOC118263033</fullName>
    </submittedName>
</protein>
<dbReference type="Proteomes" id="UP000829999">
    <property type="component" value="Chromosome 12"/>
</dbReference>
<dbReference type="RefSeq" id="XP_035430681.2">
    <property type="nucleotide sequence ID" value="XM_035574788.2"/>
</dbReference>
<accession>A0A9R0CVK2</accession>
<reference evidence="3" key="1">
    <citation type="submission" date="2025-08" db="UniProtKB">
        <authorList>
            <consortium name="RefSeq"/>
        </authorList>
    </citation>
    <scope>IDENTIFICATION</scope>
    <source>
        <tissue evidence="3">Whole larval tissue</tissue>
    </source>
</reference>
<gene>
    <name evidence="3" type="primary">LOC118263033</name>
</gene>
<keyword evidence="2" id="KW-1185">Reference proteome</keyword>
<dbReference type="Pfam" id="PF16984">
    <property type="entry name" value="Grp7_allergen"/>
    <property type="match status" value="1"/>
</dbReference>
<organism evidence="2 3">
    <name type="scientific">Spodoptera frugiperda</name>
    <name type="common">Fall armyworm</name>
    <dbReference type="NCBI Taxonomy" id="7108"/>
    <lineage>
        <taxon>Eukaryota</taxon>
        <taxon>Metazoa</taxon>
        <taxon>Ecdysozoa</taxon>
        <taxon>Arthropoda</taxon>
        <taxon>Hexapoda</taxon>
        <taxon>Insecta</taxon>
        <taxon>Pterygota</taxon>
        <taxon>Neoptera</taxon>
        <taxon>Endopterygota</taxon>
        <taxon>Lepidoptera</taxon>
        <taxon>Glossata</taxon>
        <taxon>Ditrysia</taxon>
        <taxon>Noctuoidea</taxon>
        <taxon>Noctuidae</taxon>
        <taxon>Amphipyrinae</taxon>
        <taxon>Spodoptera</taxon>
    </lineage>
</organism>
<dbReference type="GeneID" id="118263033"/>
<keyword evidence="1" id="KW-0732">Signal</keyword>
<dbReference type="AlphaFoldDB" id="A0A9R0CVK2"/>
<feature type="chain" id="PRO_5040126089" evidence="1">
    <location>
        <begin position="20"/>
        <end position="250"/>
    </location>
</feature>
<evidence type="ECO:0000256" key="1">
    <source>
        <dbReference type="SAM" id="SignalP"/>
    </source>
</evidence>
<name>A0A9R0CVK2_SPOFR</name>